<accession>A5ZP94</accession>
<reference evidence="1 2" key="1">
    <citation type="submission" date="2007-03" db="EMBL/GenBank/DDBJ databases">
        <authorList>
            <person name="Fulton L."/>
            <person name="Clifton S."/>
            <person name="Fulton B."/>
            <person name="Xu J."/>
            <person name="Minx P."/>
            <person name="Pepin K.H."/>
            <person name="Johnson M."/>
            <person name="Thiruvilangam P."/>
            <person name="Bhonagiri V."/>
            <person name="Nash W.E."/>
            <person name="Mardis E.R."/>
            <person name="Wilson R.K."/>
        </authorList>
    </citation>
    <scope>NUCLEOTIDE SEQUENCE [LARGE SCALE GENOMIC DNA]</scope>
    <source>
        <strain evidence="1 2">ATCC 29174</strain>
    </source>
</reference>
<proteinExistence type="predicted"/>
<reference evidence="1 2" key="2">
    <citation type="submission" date="2007-04" db="EMBL/GenBank/DDBJ databases">
        <title>Draft genome sequence of Ruminococcus obeum (ATCC 29174).</title>
        <authorList>
            <person name="Sudarsanam P."/>
            <person name="Ley R."/>
            <person name="Guruge J."/>
            <person name="Turnbaugh P.J."/>
            <person name="Mahowald M."/>
            <person name="Liep D."/>
            <person name="Gordon J."/>
        </authorList>
    </citation>
    <scope>NUCLEOTIDE SEQUENCE [LARGE SCALE GENOMIC DNA]</scope>
    <source>
        <strain evidence="1 2">ATCC 29174</strain>
    </source>
</reference>
<dbReference type="HOGENOM" id="CLU_3230399_0_0_9"/>
<protein>
    <submittedName>
        <fullName evidence="1">Uncharacterized protein</fullName>
    </submittedName>
</protein>
<gene>
    <name evidence="1" type="ORF">RUMOBE_00811</name>
</gene>
<evidence type="ECO:0000313" key="1">
    <source>
        <dbReference type="EMBL" id="EDM88690.1"/>
    </source>
</evidence>
<comment type="caution">
    <text evidence="1">The sequence shown here is derived from an EMBL/GenBank/DDBJ whole genome shotgun (WGS) entry which is preliminary data.</text>
</comment>
<dbReference type="EMBL" id="AAVO02000002">
    <property type="protein sequence ID" value="EDM88690.1"/>
    <property type="molecule type" value="Genomic_DNA"/>
</dbReference>
<name>A5ZP94_9FIRM</name>
<organism evidence="1 2">
    <name type="scientific">Blautia obeum ATCC 29174</name>
    <dbReference type="NCBI Taxonomy" id="411459"/>
    <lineage>
        <taxon>Bacteria</taxon>
        <taxon>Bacillati</taxon>
        <taxon>Bacillota</taxon>
        <taxon>Clostridia</taxon>
        <taxon>Lachnospirales</taxon>
        <taxon>Lachnospiraceae</taxon>
        <taxon>Blautia</taxon>
    </lineage>
</organism>
<dbReference type="Proteomes" id="UP000006002">
    <property type="component" value="Unassembled WGS sequence"/>
</dbReference>
<sequence>MLGKQTATDNNLRKRQKYEVIGNSREAICSKGYCKSTPLYPEG</sequence>
<evidence type="ECO:0000313" key="2">
    <source>
        <dbReference type="Proteomes" id="UP000006002"/>
    </source>
</evidence>
<dbReference type="AlphaFoldDB" id="A5ZP94"/>